<keyword evidence="2" id="KW-0645">Protease</keyword>
<evidence type="ECO:0000313" key="6">
    <source>
        <dbReference type="EMBL" id="ODQ63144.1"/>
    </source>
</evidence>
<dbReference type="GO" id="GO:0019784">
    <property type="term" value="F:deNEDDylase activity"/>
    <property type="evidence" value="ECO:0007669"/>
    <property type="project" value="InterPro"/>
</dbReference>
<evidence type="ECO:0000256" key="4">
    <source>
        <dbReference type="ARBA" id="ARBA00022807"/>
    </source>
</evidence>
<dbReference type="InterPro" id="IPR044613">
    <property type="entry name" value="Nep1/2-like"/>
</dbReference>
<keyword evidence="7" id="KW-1185">Reference proteome</keyword>
<gene>
    <name evidence="6" type="ORF">NADFUDRAFT_48351</name>
</gene>
<dbReference type="Gene3D" id="3.40.395.10">
    <property type="entry name" value="Adenoviral Proteinase, Chain A"/>
    <property type="match status" value="1"/>
</dbReference>
<reference evidence="6 7" key="1">
    <citation type="journal article" date="2016" name="Proc. Natl. Acad. Sci. U.S.A.">
        <title>Comparative genomics of biotechnologically important yeasts.</title>
        <authorList>
            <person name="Riley R."/>
            <person name="Haridas S."/>
            <person name="Wolfe K.H."/>
            <person name="Lopes M.R."/>
            <person name="Hittinger C.T."/>
            <person name="Goeker M."/>
            <person name="Salamov A.A."/>
            <person name="Wisecaver J.H."/>
            <person name="Long T.M."/>
            <person name="Calvey C.H."/>
            <person name="Aerts A.L."/>
            <person name="Barry K.W."/>
            <person name="Choi C."/>
            <person name="Clum A."/>
            <person name="Coughlan A.Y."/>
            <person name="Deshpande S."/>
            <person name="Douglass A.P."/>
            <person name="Hanson S.J."/>
            <person name="Klenk H.-P."/>
            <person name="LaButti K.M."/>
            <person name="Lapidus A."/>
            <person name="Lindquist E.A."/>
            <person name="Lipzen A.M."/>
            <person name="Meier-Kolthoff J.P."/>
            <person name="Ohm R.A."/>
            <person name="Otillar R.P."/>
            <person name="Pangilinan J.L."/>
            <person name="Peng Y."/>
            <person name="Rokas A."/>
            <person name="Rosa C.A."/>
            <person name="Scheuner C."/>
            <person name="Sibirny A.A."/>
            <person name="Slot J.C."/>
            <person name="Stielow J.B."/>
            <person name="Sun H."/>
            <person name="Kurtzman C.P."/>
            <person name="Blackwell M."/>
            <person name="Grigoriev I.V."/>
            <person name="Jeffries T.W."/>
        </authorList>
    </citation>
    <scope>NUCLEOTIDE SEQUENCE [LARGE SCALE GENOMIC DNA]</scope>
    <source>
        <strain evidence="6 7">DSM 6958</strain>
    </source>
</reference>
<keyword evidence="3" id="KW-0378">Hydrolase</keyword>
<protein>
    <submittedName>
        <fullName evidence="6">Cysteine proteinase</fullName>
    </submittedName>
</protein>
<evidence type="ECO:0000259" key="5">
    <source>
        <dbReference type="PROSITE" id="PS50600"/>
    </source>
</evidence>
<organism evidence="6 7">
    <name type="scientific">Nadsonia fulvescens var. elongata DSM 6958</name>
    <dbReference type="NCBI Taxonomy" id="857566"/>
    <lineage>
        <taxon>Eukaryota</taxon>
        <taxon>Fungi</taxon>
        <taxon>Dikarya</taxon>
        <taxon>Ascomycota</taxon>
        <taxon>Saccharomycotina</taxon>
        <taxon>Dipodascomycetes</taxon>
        <taxon>Dipodascales</taxon>
        <taxon>Dipodascales incertae sedis</taxon>
        <taxon>Nadsonia</taxon>
    </lineage>
</organism>
<evidence type="ECO:0000256" key="1">
    <source>
        <dbReference type="ARBA" id="ARBA00005234"/>
    </source>
</evidence>
<evidence type="ECO:0000256" key="2">
    <source>
        <dbReference type="ARBA" id="ARBA00022670"/>
    </source>
</evidence>
<sequence length="338" mass="37040">MISTIYTRQKGFHIPRTPLFQSCDKQFKSSSGNSNNLERPGAIATCGFEDIPLPAQTALASQNSGHEQSLSLFKLQPQSSVSMSHTLSQQLRIREGGIIFEYYDVTIYRGDLDNLRDRQWLNDNNISFVYEFLTHELISPEAETIGSTSLLGGLGVGEEVKLLKPAMVCLLASYADPCDLRDVLPPLVTSKFIFLPINDTNGVAMSGTGDPSGSHWSLLMVSVNDTKSFYYDTSLDRSGEGGNIPQARHVTEQLSKLLDVNLTFITVNTPQQTNSDDCGILVCEISALLLKRLVKAAEDENKAIDLGLEGVTLLATAGRSFITAAILQLITIYKERKG</sequence>
<dbReference type="PANTHER" id="PTHR46468:SF1">
    <property type="entry name" value="SENTRIN-SPECIFIC PROTEASE 8"/>
    <property type="match status" value="1"/>
</dbReference>
<comment type="similarity">
    <text evidence="1">Belongs to the peptidase C48 family.</text>
</comment>
<dbReference type="InterPro" id="IPR003653">
    <property type="entry name" value="Peptidase_C48_C"/>
</dbReference>
<name>A0A1E3PD54_9ASCO</name>
<dbReference type="OrthoDB" id="5065855at2759"/>
<keyword evidence="4" id="KW-0788">Thiol protease</keyword>
<dbReference type="SUPFAM" id="SSF54001">
    <property type="entry name" value="Cysteine proteinases"/>
    <property type="match status" value="1"/>
</dbReference>
<dbReference type="InterPro" id="IPR038765">
    <property type="entry name" value="Papain-like_cys_pep_sf"/>
</dbReference>
<dbReference type="EMBL" id="KV454416">
    <property type="protein sequence ID" value="ODQ63144.1"/>
    <property type="molecule type" value="Genomic_DNA"/>
</dbReference>
<dbReference type="GO" id="GO:0006508">
    <property type="term" value="P:proteolysis"/>
    <property type="evidence" value="ECO:0007669"/>
    <property type="project" value="UniProtKB-KW"/>
</dbReference>
<dbReference type="STRING" id="857566.A0A1E3PD54"/>
<dbReference type="PROSITE" id="PS50600">
    <property type="entry name" value="ULP_PROTEASE"/>
    <property type="match status" value="1"/>
</dbReference>
<dbReference type="Pfam" id="PF02902">
    <property type="entry name" value="Peptidase_C48"/>
    <property type="match status" value="1"/>
</dbReference>
<accession>A0A1E3PD54</accession>
<feature type="domain" description="Ubiquitin-like protease family profile" evidence="5">
    <location>
        <begin position="105"/>
        <end position="289"/>
    </location>
</feature>
<dbReference type="GO" id="GO:0008234">
    <property type="term" value="F:cysteine-type peptidase activity"/>
    <property type="evidence" value="ECO:0007669"/>
    <property type="project" value="UniProtKB-KW"/>
</dbReference>
<proteinExistence type="inferred from homology"/>
<dbReference type="PANTHER" id="PTHR46468">
    <property type="entry name" value="SENTRIN-SPECIFIC PROTEASE 8"/>
    <property type="match status" value="1"/>
</dbReference>
<dbReference type="GO" id="GO:0000338">
    <property type="term" value="P:protein deneddylation"/>
    <property type="evidence" value="ECO:0007669"/>
    <property type="project" value="TreeGrafter"/>
</dbReference>
<dbReference type="AlphaFoldDB" id="A0A1E3PD54"/>
<dbReference type="Proteomes" id="UP000095009">
    <property type="component" value="Unassembled WGS sequence"/>
</dbReference>
<evidence type="ECO:0000313" key="7">
    <source>
        <dbReference type="Proteomes" id="UP000095009"/>
    </source>
</evidence>
<evidence type="ECO:0000256" key="3">
    <source>
        <dbReference type="ARBA" id="ARBA00022801"/>
    </source>
</evidence>